<dbReference type="Proteomes" id="UP000799777">
    <property type="component" value="Unassembled WGS sequence"/>
</dbReference>
<evidence type="ECO:0000313" key="3">
    <source>
        <dbReference type="Proteomes" id="UP000799777"/>
    </source>
</evidence>
<proteinExistence type="predicted"/>
<gene>
    <name evidence="2" type="ORF">EK21DRAFT_90637</name>
</gene>
<dbReference type="AlphaFoldDB" id="A0A9P4H5I2"/>
<sequence>MISLHNAPATNISLQLDPAADSIARVHRRVIEQQETLSSMKSLYLWLKAPSEITIFRPIGDGNRDPSIHGRVSIDSPEVSQSSGVLVQIQLVRFGALKTTHEANNNTTPWRRRMGLGSKSQSDILDLGKAERLAQCSVNMTSTGSGLLSSTFELVVPSSLPPSMALPSIEISYALVATSTTPSGQNFRTQQVLRISKRWLEPPHLLPSTKITFPESPLSVKARFGKQDLRNRHLPITLHLKGLDSPSSSSTSVPSVSWIRECEVKKMTPRTIQWELEEKTVSLSGPSSDGSSITMSDTTRLEQVQTISKGKYQPILHYPFKTSSDTTAESEFEVQFNAQTPKDTELPHPDELSTIASRLENTILYAHPCPGSGSQHEQSTRFAMFTEHTLRICIHMGEDTFHKATGSLVNRKPAQFAYTVLVPLRSARESRDGGQGDMTNDLPAYEAEGGSSPIYSLL</sequence>
<name>A0A9P4H5I2_9PLEO</name>
<evidence type="ECO:0008006" key="4">
    <source>
        <dbReference type="Google" id="ProtNLM"/>
    </source>
</evidence>
<dbReference type="EMBL" id="ML978212">
    <property type="protein sequence ID" value="KAF2028511.1"/>
    <property type="molecule type" value="Genomic_DNA"/>
</dbReference>
<keyword evidence="3" id="KW-1185">Reference proteome</keyword>
<dbReference type="OrthoDB" id="3922101at2759"/>
<evidence type="ECO:0000313" key="2">
    <source>
        <dbReference type="EMBL" id="KAF2028511.1"/>
    </source>
</evidence>
<protein>
    <recommendedName>
        <fullName evidence="4">LDB19 N-terminal domain-containing protein</fullName>
    </recommendedName>
</protein>
<accession>A0A9P4H5I2</accession>
<organism evidence="2 3">
    <name type="scientific">Setomelanomma holmii</name>
    <dbReference type="NCBI Taxonomy" id="210430"/>
    <lineage>
        <taxon>Eukaryota</taxon>
        <taxon>Fungi</taxon>
        <taxon>Dikarya</taxon>
        <taxon>Ascomycota</taxon>
        <taxon>Pezizomycotina</taxon>
        <taxon>Dothideomycetes</taxon>
        <taxon>Pleosporomycetidae</taxon>
        <taxon>Pleosporales</taxon>
        <taxon>Pleosporineae</taxon>
        <taxon>Phaeosphaeriaceae</taxon>
        <taxon>Setomelanomma</taxon>
    </lineage>
</organism>
<evidence type="ECO:0000256" key="1">
    <source>
        <dbReference type="SAM" id="MobiDB-lite"/>
    </source>
</evidence>
<reference evidence="2" key="1">
    <citation type="journal article" date="2020" name="Stud. Mycol.">
        <title>101 Dothideomycetes genomes: a test case for predicting lifestyles and emergence of pathogens.</title>
        <authorList>
            <person name="Haridas S."/>
            <person name="Albert R."/>
            <person name="Binder M."/>
            <person name="Bloem J."/>
            <person name="Labutti K."/>
            <person name="Salamov A."/>
            <person name="Andreopoulos B."/>
            <person name="Baker S."/>
            <person name="Barry K."/>
            <person name="Bills G."/>
            <person name="Bluhm B."/>
            <person name="Cannon C."/>
            <person name="Castanera R."/>
            <person name="Culley D."/>
            <person name="Daum C."/>
            <person name="Ezra D."/>
            <person name="Gonzalez J."/>
            <person name="Henrissat B."/>
            <person name="Kuo A."/>
            <person name="Liang C."/>
            <person name="Lipzen A."/>
            <person name="Lutzoni F."/>
            <person name="Magnuson J."/>
            <person name="Mondo S."/>
            <person name="Nolan M."/>
            <person name="Ohm R."/>
            <person name="Pangilinan J."/>
            <person name="Park H.-J."/>
            <person name="Ramirez L."/>
            <person name="Alfaro M."/>
            <person name="Sun H."/>
            <person name="Tritt A."/>
            <person name="Yoshinaga Y."/>
            <person name="Zwiers L.-H."/>
            <person name="Turgeon B."/>
            <person name="Goodwin S."/>
            <person name="Spatafora J."/>
            <person name="Crous P."/>
            <person name="Grigoriev I."/>
        </authorList>
    </citation>
    <scope>NUCLEOTIDE SEQUENCE</scope>
    <source>
        <strain evidence="2">CBS 110217</strain>
    </source>
</reference>
<comment type="caution">
    <text evidence="2">The sequence shown here is derived from an EMBL/GenBank/DDBJ whole genome shotgun (WGS) entry which is preliminary data.</text>
</comment>
<feature type="region of interest" description="Disordered" evidence="1">
    <location>
        <begin position="428"/>
        <end position="458"/>
    </location>
</feature>